<accession>A0AAW1QKX4</accession>
<reference evidence="1 2" key="1">
    <citation type="journal article" date="2024" name="Nat. Commun.">
        <title>Phylogenomics reveals the evolutionary origins of lichenization in chlorophyte algae.</title>
        <authorList>
            <person name="Puginier C."/>
            <person name="Libourel C."/>
            <person name="Otte J."/>
            <person name="Skaloud P."/>
            <person name="Haon M."/>
            <person name="Grisel S."/>
            <person name="Petersen M."/>
            <person name="Berrin J.G."/>
            <person name="Delaux P.M."/>
            <person name="Dal Grande F."/>
            <person name="Keller J."/>
        </authorList>
    </citation>
    <scope>NUCLEOTIDE SEQUENCE [LARGE SCALE GENOMIC DNA]</scope>
    <source>
        <strain evidence="1 2">SAG 2145</strain>
    </source>
</reference>
<organism evidence="1 2">
    <name type="scientific">Apatococcus lobatus</name>
    <dbReference type="NCBI Taxonomy" id="904363"/>
    <lineage>
        <taxon>Eukaryota</taxon>
        <taxon>Viridiplantae</taxon>
        <taxon>Chlorophyta</taxon>
        <taxon>core chlorophytes</taxon>
        <taxon>Trebouxiophyceae</taxon>
        <taxon>Chlorellales</taxon>
        <taxon>Chlorellaceae</taxon>
        <taxon>Apatococcus</taxon>
    </lineage>
</organism>
<dbReference type="AlphaFoldDB" id="A0AAW1QKX4"/>
<dbReference type="SUPFAM" id="SSF53335">
    <property type="entry name" value="S-adenosyl-L-methionine-dependent methyltransferases"/>
    <property type="match status" value="1"/>
</dbReference>
<gene>
    <name evidence="1" type="ORF">WJX74_008793</name>
</gene>
<sequence length="262" mass="28909">MQTPNHDVMVLEDPGWVRPVADPRWHPGMIARLLMLSTQGGLHSIFFPNELSRVLTGEYWDWLAAATATFPEGPIGIYGLGGGTVVRIIHNYWPHRKMKAWELDAIVLSISKDYFGLQDLVDSGILDLEIADALQPDASIDDGFAGIVVDLFTSTVVLPELYEEQTWRDIRSRLRPGGRIVTNLGDMGLAANDPTTRAWKAMQAAFEGAVLASERLYMTRDEALVALSGPEPATWELPEPLKHCGQGWLLAADFTNAISTPD</sequence>
<evidence type="ECO:0008006" key="3">
    <source>
        <dbReference type="Google" id="ProtNLM"/>
    </source>
</evidence>
<name>A0AAW1QKX4_9CHLO</name>
<evidence type="ECO:0000313" key="2">
    <source>
        <dbReference type="Proteomes" id="UP001438707"/>
    </source>
</evidence>
<evidence type="ECO:0000313" key="1">
    <source>
        <dbReference type="EMBL" id="KAK9822113.1"/>
    </source>
</evidence>
<dbReference type="InterPro" id="IPR029063">
    <property type="entry name" value="SAM-dependent_MTases_sf"/>
</dbReference>
<protein>
    <recommendedName>
        <fullName evidence="3">Spermidine synthase</fullName>
    </recommendedName>
</protein>
<dbReference type="EMBL" id="JALJOS010000034">
    <property type="protein sequence ID" value="KAK9822113.1"/>
    <property type="molecule type" value="Genomic_DNA"/>
</dbReference>
<keyword evidence="2" id="KW-1185">Reference proteome</keyword>
<dbReference type="Proteomes" id="UP001438707">
    <property type="component" value="Unassembled WGS sequence"/>
</dbReference>
<comment type="caution">
    <text evidence="1">The sequence shown here is derived from an EMBL/GenBank/DDBJ whole genome shotgun (WGS) entry which is preliminary data.</text>
</comment>
<dbReference type="Gene3D" id="3.40.50.150">
    <property type="entry name" value="Vaccinia Virus protein VP39"/>
    <property type="match status" value="1"/>
</dbReference>
<proteinExistence type="predicted"/>